<feature type="compositionally biased region" description="Pro residues" evidence="5">
    <location>
        <begin position="37"/>
        <end position="75"/>
    </location>
</feature>
<evidence type="ECO:0000256" key="4">
    <source>
        <dbReference type="PROSITE-ProRule" id="PRU00289"/>
    </source>
</evidence>
<keyword evidence="4" id="KW-0547">Nucleotide-binding</keyword>
<dbReference type="Pfam" id="PF01580">
    <property type="entry name" value="FtsK_SpoIIIE"/>
    <property type="match status" value="1"/>
</dbReference>
<dbReference type="InterPro" id="IPR001680">
    <property type="entry name" value="WD40_rpt"/>
</dbReference>
<dbReference type="Pfam" id="PF00400">
    <property type="entry name" value="WD40"/>
    <property type="match status" value="1"/>
</dbReference>
<comment type="caution">
    <text evidence="7">The sequence shown here is derived from an EMBL/GenBank/DDBJ whole genome shotgun (WGS) entry which is preliminary data.</text>
</comment>
<evidence type="ECO:0000313" key="7">
    <source>
        <dbReference type="EMBL" id="GAA2630624.1"/>
    </source>
</evidence>
<feature type="repeat" description="WD" evidence="3">
    <location>
        <begin position="624"/>
        <end position="646"/>
    </location>
</feature>
<dbReference type="InterPro" id="IPR027417">
    <property type="entry name" value="P-loop_NTPase"/>
</dbReference>
<name>A0ABP6D0H7_9ACTN</name>
<proteinExistence type="predicted"/>
<evidence type="ECO:0000313" key="8">
    <source>
        <dbReference type="Proteomes" id="UP001501509"/>
    </source>
</evidence>
<keyword evidence="8" id="KW-1185">Reference proteome</keyword>
<dbReference type="InterPro" id="IPR047738">
    <property type="entry name" value="SAV_2336-like_N"/>
</dbReference>
<dbReference type="RefSeq" id="WP_344547774.1">
    <property type="nucleotide sequence ID" value="NZ_BAAATD010000015.1"/>
</dbReference>
<organism evidence="7 8">
    <name type="scientific">Actinomadura fulvescens</name>
    <dbReference type="NCBI Taxonomy" id="46160"/>
    <lineage>
        <taxon>Bacteria</taxon>
        <taxon>Bacillati</taxon>
        <taxon>Actinomycetota</taxon>
        <taxon>Actinomycetes</taxon>
        <taxon>Streptosporangiales</taxon>
        <taxon>Thermomonosporaceae</taxon>
        <taxon>Actinomadura</taxon>
    </lineage>
</organism>
<dbReference type="InterPro" id="IPR015943">
    <property type="entry name" value="WD40/YVTN_repeat-like_dom_sf"/>
</dbReference>
<dbReference type="Gene3D" id="2.130.10.10">
    <property type="entry name" value="YVTN repeat-like/Quinoprotein amine dehydrogenase"/>
    <property type="match status" value="2"/>
</dbReference>
<reference evidence="8" key="1">
    <citation type="journal article" date="2019" name="Int. J. Syst. Evol. Microbiol.">
        <title>The Global Catalogue of Microorganisms (GCM) 10K type strain sequencing project: providing services to taxonomists for standard genome sequencing and annotation.</title>
        <authorList>
            <consortium name="The Broad Institute Genomics Platform"/>
            <consortium name="The Broad Institute Genome Sequencing Center for Infectious Disease"/>
            <person name="Wu L."/>
            <person name="Ma J."/>
        </authorList>
    </citation>
    <scope>NUCLEOTIDE SEQUENCE [LARGE SCALE GENOMIC DNA]</scope>
    <source>
        <strain evidence="8">JCM 6833</strain>
    </source>
</reference>
<dbReference type="InterPro" id="IPR003593">
    <property type="entry name" value="AAA+_ATPase"/>
</dbReference>
<evidence type="ECO:0000256" key="1">
    <source>
        <dbReference type="ARBA" id="ARBA00022574"/>
    </source>
</evidence>
<keyword evidence="2" id="KW-0677">Repeat</keyword>
<evidence type="ECO:0000256" key="3">
    <source>
        <dbReference type="PROSITE-ProRule" id="PRU00221"/>
    </source>
</evidence>
<dbReference type="InterPro" id="IPR011047">
    <property type="entry name" value="Quinoprotein_ADH-like_sf"/>
</dbReference>
<sequence length="1664" mass="179451">MSVDRLREVLDAVAGDDTRLTPRDLSEMLWLACHLPAPEPPAVPPLPATPNEAPPEQPPPLRPPQTEPSEPPTAPAPAAEQHALHTPLPAPQEEPGGDGKDVFVPTAPMLRHPLALQRALRPLKRRVPSPRHRVINEDATAARIADHPSNWVPVMDPARERWLSLALVVDSAPSMRIWRPLIRELRDLLIRLGAFRDVRVWHLGRTGVRPYPGGPLSPPAALVDPTGRRAVLVVSDCSGPNWWNGHVGPALHLWAAHGPTAILQPLVERLWRRSAAPVVPGLATSPHPGAPNTALSFVPYGGGRPPKHAVPIPVLEIRPEWLADWAQLVTASGSAGRPTAITYVTREPRPAAAPPRRERELPIEERVARFYAAASPTAAELAAHVAVSVPALPVMRLIQQRLVPASRPGDLAEVMLSGLLQPVDAERGVYDFVPGAREALLATLPRPESLATAEVLAEVSAEISSRMGSTAEVFRAVMPAADGTRALADRPFALVSPEALRFLNHTAIPVRTSPAEPATAPASEVTRKTTRTASAWPLFAIGADDLRIWDPSTNETVARWKSAGPVHALTTLPEKPLLISGHADLALCVTELTAERRTLRFALQDTDRVSALTTFRDIAGHDVIASGGSDGVVRFWSASTGAQVRTGFHAHTQAIRAMTAFPGPDGRPRLATGGDDGIVQVWDPDSDASAGTLLPNQGPPGNAVLALATFTGPGQRTILAAGHRDGAIRLWYDFGGSQARAPLTRGKGAVTAIAALTAHGRPLLASARGSGVQLWDPLERRPLGPPLTGHRDMVLAIVAFTGPDGRPLIASMDGFSLRIWDPITGTPAGPVLESRGLRALAVLPSMTIGDRTAVPGPSTSLLRPERRVVPFRGREHELAELIGWCQSPAERSSAKITGRRGTGKTRLAVELAARMRAEGWNVRHVTDGTNTVTGDTNGPLLTIVELDGLPADVSDLDRFGPEDPERARLLLVSESAQPGRADVNAHDRVIHLSDLKRTPEVREAAFDGAMTAFCIALGLPRPREIVRPDLSSRAYGRVLTVHLAALKAALATGPTRSELDRERDFWRFGCPEPIAPRLLDKVVALGVLWRSAHDDHMVAMLRRLPGLTRSHQAIAHWLSCAYPPGGELPQRIVNALLADIVQADPEFLKWNAEQSANDPVARMHMLSVLDRAVQDPEISEALSQAAPGRPEPDAGHARPQLTELITRRRPRSERLESPIGVDARGEPVWLDVSQHGLAVGGERGELVRTLVRGLAALYNANDFAVLTADGHGGTSFPGLDGLPHVAAAPVTPLPSEADRSISRLHDALLGELVQRQEDTVPRSHLLIVLENFTELTNRKPEFTDLILELLRADRDLRIHVLLTSHHASARALRLLEGRLSYRVEIPISSGGRGLLQVADEPPVPFVLAEGKPVPQRSVPVRQILLSPLREPPILDDLLPRSFPSQGTPHAVIGVVDRPLHHRQDPLTFDLQGPRGNVAIVGSTGSGKSTLLVTFVRSLTLTNTEHSVRFILFDQLAGLAPLPQVRSIGPDDPGRSILWIREIDRHLAQNDTDGASRIVLVVDEWAELVRSLAPEAVQALHHIVEHGWRSGVHVVASATGWSQFDPDVRDRFGTRLELALDSPADSLIDPGLAAEVPPGSPGRGITQAAEHFYAALPPSPADDRR</sequence>
<dbReference type="SUPFAM" id="SSF52540">
    <property type="entry name" value="P-loop containing nucleoside triphosphate hydrolases"/>
    <property type="match status" value="1"/>
</dbReference>
<evidence type="ECO:0000256" key="5">
    <source>
        <dbReference type="SAM" id="MobiDB-lite"/>
    </source>
</evidence>
<dbReference type="NCBIfam" id="NF041121">
    <property type="entry name" value="SAV_2336_NTERM"/>
    <property type="match status" value="1"/>
</dbReference>
<dbReference type="PROSITE" id="PS50082">
    <property type="entry name" value="WD_REPEATS_2"/>
    <property type="match status" value="2"/>
</dbReference>
<evidence type="ECO:0000256" key="2">
    <source>
        <dbReference type="ARBA" id="ARBA00022737"/>
    </source>
</evidence>
<accession>A0ABP6D0H7</accession>
<dbReference type="SMART" id="SM00382">
    <property type="entry name" value="AAA"/>
    <property type="match status" value="2"/>
</dbReference>
<feature type="repeat" description="WD" evidence="3">
    <location>
        <begin position="648"/>
        <end position="692"/>
    </location>
</feature>
<dbReference type="EMBL" id="BAAATD010000015">
    <property type="protein sequence ID" value="GAA2630624.1"/>
    <property type="molecule type" value="Genomic_DNA"/>
</dbReference>
<dbReference type="SUPFAM" id="SSF50998">
    <property type="entry name" value="Quinoprotein alcohol dehydrogenase-like"/>
    <property type="match status" value="1"/>
</dbReference>
<dbReference type="SMART" id="SM00320">
    <property type="entry name" value="WD40"/>
    <property type="match status" value="5"/>
</dbReference>
<feature type="region of interest" description="Disordered" evidence="5">
    <location>
        <begin position="37"/>
        <end position="82"/>
    </location>
</feature>
<feature type="binding site" evidence="4">
    <location>
        <begin position="1481"/>
        <end position="1488"/>
    </location>
    <ligand>
        <name>ATP</name>
        <dbReference type="ChEBI" id="CHEBI:30616"/>
    </ligand>
</feature>
<dbReference type="InterPro" id="IPR002543">
    <property type="entry name" value="FtsK_dom"/>
</dbReference>
<dbReference type="Proteomes" id="UP001501509">
    <property type="component" value="Unassembled WGS sequence"/>
</dbReference>
<gene>
    <name evidence="7" type="ORF">GCM10010411_80610</name>
</gene>
<dbReference type="PANTHER" id="PTHR19848:SF8">
    <property type="entry name" value="F-BOX AND WD REPEAT DOMAIN CONTAINING 7"/>
    <property type="match status" value="1"/>
</dbReference>
<keyword evidence="1 3" id="KW-0853">WD repeat</keyword>
<dbReference type="PANTHER" id="PTHR19848">
    <property type="entry name" value="WD40 REPEAT PROTEIN"/>
    <property type="match status" value="1"/>
</dbReference>
<keyword evidence="4" id="KW-0067">ATP-binding</keyword>
<dbReference type="CDD" id="cd00009">
    <property type="entry name" value="AAA"/>
    <property type="match status" value="1"/>
</dbReference>
<protein>
    <recommendedName>
        <fullName evidence="6">FtsK domain-containing protein</fullName>
    </recommendedName>
</protein>
<feature type="region of interest" description="Disordered" evidence="5">
    <location>
        <begin position="1182"/>
        <end position="1213"/>
    </location>
</feature>
<dbReference type="Gene3D" id="3.40.50.300">
    <property type="entry name" value="P-loop containing nucleotide triphosphate hydrolases"/>
    <property type="match status" value="2"/>
</dbReference>
<dbReference type="PROSITE" id="PS50901">
    <property type="entry name" value="FTSK"/>
    <property type="match status" value="1"/>
</dbReference>
<feature type="domain" description="FtsK" evidence="6">
    <location>
        <begin position="1463"/>
        <end position="1626"/>
    </location>
</feature>
<evidence type="ECO:0000259" key="6">
    <source>
        <dbReference type="PROSITE" id="PS50901"/>
    </source>
</evidence>